<name>A0A9P3BK44_ASPVI</name>
<evidence type="ECO:0000313" key="2">
    <source>
        <dbReference type="Proteomes" id="UP000710440"/>
    </source>
</evidence>
<dbReference type="RefSeq" id="XP_043121106.1">
    <property type="nucleotide sequence ID" value="XM_043265171.1"/>
</dbReference>
<comment type="caution">
    <text evidence="1">The sequence shown here is derived from an EMBL/GenBank/DDBJ whole genome shotgun (WGS) entry which is preliminary data.</text>
</comment>
<organism evidence="1 2">
    <name type="scientific">Aspergillus viridinutans</name>
    <dbReference type="NCBI Taxonomy" id="75553"/>
    <lineage>
        <taxon>Eukaryota</taxon>
        <taxon>Fungi</taxon>
        <taxon>Dikarya</taxon>
        <taxon>Ascomycota</taxon>
        <taxon>Pezizomycotina</taxon>
        <taxon>Eurotiomycetes</taxon>
        <taxon>Eurotiomycetidae</taxon>
        <taxon>Eurotiales</taxon>
        <taxon>Aspergillaceae</taxon>
        <taxon>Aspergillus</taxon>
        <taxon>Aspergillus subgen. Fumigati</taxon>
    </lineage>
</organism>
<dbReference type="Proteomes" id="UP000710440">
    <property type="component" value="Unassembled WGS sequence"/>
</dbReference>
<keyword evidence="2" id="KW-1185">Reference proteome</keyword>
<dbReference type="EMBL" id="BOPL01000001">
    <property type="protein sequence ID" value="GIJ97919.1"/>
    <property type="molecule type" value="Genomic_DNA"/>
</dbReference>
<dbReference type="AlphaFoldDB" id="A0A9P3BK44"/>
<protein>
    <submittedName>
        <fullName evidence="1">Uncharacterized protein</fullName>
    </submittedName>
</protein>
<gene>
    <name evidence="1" type="ORF">Aspvir_000025</name>
</gene>
<dbReference type="OrthoDB" id="5421738at2759"/>
<evidence type="ECO:0000313" key="1">
    <source>
        <dbReference type="EMBL" id="GIJ97919.1"/>
    </source>
</evidence>
<dbReference type="GeneID" id="66928007"/>
<reference evidence="1 2" key="1">
    <citation type="submission" date="2021-02" db="EMBL/GenBank/DDBJ databases">
        <title>Pan-genome distribution and transcriptional activeness of fungal secondary metabolism genes in Aspergillus section Fumigati.</title>
        <authorList>
            <person name="Takahashi H."/>
            <person name="Umemura M."/>
            <person name="Ninomiya A."/>
            <person name="Kusuya Y."/>
            <person name="Urayama S."/>
            <person name="Shimizu M."/>
            <person name="Watanabe A."/>
            <person name="Kamei K."/>
            <person name="Yaguchi T."/>
            <person name="Hagiwara D."/>
        </authorList>
    </citation>
    <scope>NUCLEOTIDE SEQUENCE [LARGE SCALE GENOMIC DNA]</scope>
    <source>
        <strain evidence="1 2">IFM 47045</strain>
    </source>
</reference>
<sequence>MLRSQQLTGVLKSAVLHELDRRGVSSTRRLYDIQIFPGSALVDDAFREALKYENLPCLDDIVETLSSSQDGSWRQFYSLLPDRDKPQSIKDLVNADTIGRHGFRGQSQATTSYFHPQMMWEQAKSNAPSIGHQR</sequence>
<proteinExistence type="predicted"/>
<accession>A0A9P3BK44</accession>